<dbReference type="HOGENOM" id="CLU_3306489_0_0_7"/>
<comment type="caution">
    <text evidence="1">The sequence shown here is derived from an EMBL/GenBank/DDBJ whole genome shotgun (WGS) entry which is preliminary data.</text>
</comment>
<evidence type="ECO:0000313" key="2">
    <source>
        <dbReference type="Proteomes" id="UP000019141"/>
    </source>
</evidence>
<proteinExistence type="predicted"/>
<accession>W4LYL0</accession>
<protein>
    <submittedName>
        <fullName evidence="1">Uncharacterized protein</fullName>
    </submittedName>
</protein>
<dbReference type="Proteomes" id="UP000019141">
    <property type="component" value="Unassembled WGS sequence"/>
</dbReference>
<name>W4LYL0_ENTF1</name>
<dbReference type="AlphaFoldDB" id="W4LYL0"/>
<gene>
    <name evidence="1" type="ORF">ETSY1_01580</name>
</gene>
<keyword evidence="2" id="KW-1185">Reference proteome</keyword>
<sequence length="39" mass="4544">MSETVALVLRVERQAMDRVVRHRYNLADHSTQMFQAAGR</sequence>
<dbReference type="EMBL" id="AZHW01000086">
    <property type="protein sequence ID" value="ETX03025.1"/>
    <property type="molecule type" value="Genomic_DNA"/>
</dbReference>
<reference evidence="1 2" key="1">
    <citation type="journal article" date="2014" name="Nature">
        <title>An environmental bacterial taxon with a large and distinct metabolic repertoire.</title>
        <authorList>
            <person name="Wilson M.C."/>
            <person name="Mori T."/>
            <person name="Ruckert C."/>
            <person name="Uria A.R."/>
            <person name="Helf M.J."/>
            <person name="Takada K."/>
            <person name="Gernert C."/>
            <person name="Steffens U.A."/>
            <person name="Heycke N."/>
            <person name="Schmitt S."/>
            <person name="Rinke C."/>
            <person name="Helfrich E.J."/>
            <person name="Brachmann A.O."/>
            <person name="Gurgui C."/>
            <person name="Wakimoto T."/>
            <person name="Kracht M."/>
            <person name="Crusemann M."/>
            <person name="Hentschel U."/>
            <person name="Abe I."/>
            <person name="Matsunaga S."/>
            <person name="Kalinowski J."/>
            <person name="Takeyama H."/>
            <person name="Piel J."/>
        </authorList>
    </citation>
    <scope>NUCLEOTIDE SEQUENCE [LARGE SCALE GENOMIC DNA]</scope>
    <source>
        <strain evidence="2">TSY1</strain>
    </source>
</reference>
<evidence type="ECO:0000313" key="1">
    <source>
        <dbReference type="EMBL" id="ETX03025.1"/>
    </source>
</evidence>
<organism evidence="1 2">
    <name type="scientific">Entotheonella factor</name>
    <dbReference type="NCBI Taxonomy" id="1429438"/>
    <lineage>
        <taxon>Bacteria</taxon>
        <taxon>Pseudomonadati</taxon>
        <taxon>Nitrospinota/Tectimicrobiota group</taxon>
        <taxon>Candidatus Tectimicrobiota</taxon>
        <taxon>Candidatus Entotheonellia</taxon>
        <taxon>Candidatus Entotheonellales</taxon>
        <taxon>Candidatus Entotheonellaceae</taxon>
        <taxon>Candidatus Entotheonella</taxon>
    </lineage>
</organism>